<dbReference type="AlphaFoldDB" id="A0A5B9PDA2"/>
<reference evidence="2 3" key="1">
    <citation type="submission" date="2019-08" db="EMBL/GenBank/DDBJ databases">
        <title>Deep-cultivation of Planctomycetes and their phenomic and genomic characterization uncovers novel biology.</title>
        <authorList>
            <person name="Wiegand S."/>
            <person name="Jogler M."/>
            <person name="Boedeker C."/>
            <person name="Pinto D."/>
            <person name="Vollmers J."/>
            <person name="Rivas-Marin E."/>
            <person name="Kohn T."/>
            <person name="Peeters S.H."/>
            <person name="Heuer A."/>
            <person name="Rast P."/>
            <person name="Oberbeckmann S."/>
            <person name="Bunk B."/>
            <person name="Jeske O."/>
            <person name="Meyerdierks A."/>
            <person name="Storesund J.E."/>
            <person name="Kallscheuer N."/>
            <person name="Luecker S."/>
            <person name="Lage O.M."/>
            <person name="Pohl T."/>
            <person name="Merkel B.J."/>
            <person name="Hornburger P."/>
            <person name="Mueller R.-W."/>
            <person name="Bruemmer F."/>
            <person name="Labrenz M."/>
            <person name="Spormann A.M."/>
            <person name="Op den Camp H."/>
            <person name="Overmann J."/>
            <person name="Amann R."/>
            <person name="Jetten M.S.M."/>
            <person name="Mascher T."/>
            <person name="Medema M.H."/>
            <person name="Devos D.P."/>
            <person name="Kaster A.-K."/>
            <person name="Ovreas L."/>
            <person name="Rohde M."/>
            <person name="Galperin M.Y."/>
            <person name="Jogler C."/>
        </authorList>
    </citation>
    <scope>NUCLEOTIDE SEQUENCE [LARGE SCALE GENOMIC DNA]</scope>
    <source>
        <strain evidence="2 3">FC18</strain>
    </source>
</reference>
<accession>A0A5B9PDA2</accession>
<dbReference type="InterPro" id="IPR028994">
    <property type="entry name" value="Integrin_alpha_N"/>
</dbReference>
<evidence type="ECO:0000313" key="2">
    <source>
        <dbReference type="EMBL" id="QEG22892.1"/>
    </source>
</evidence>
<dbReference type="KEGG" id="mff:MFFC18_27800"/>
<gene>
    <name evidence="2" type="ORF">MFFC18_27800</name>
</gene>
<dbReference type="RefSeq" id="WP_075082929.1">
    <property type="nucleotide sequence ID" value="NZ_CP042912.1"/>
</dbReference>
<dbReference type="InterPro" id="IPR013517">
    <property type="entry name" value="FG-GAP"/>
</dbReference>
<dbReference type="EMBL" id="CP042912">
    <property type="protein sequence ID" value="QEG22892.1"/>
    <property type="molecule type" value="Genomic_DNA"/>
</dbReference>
<organism evidence="2 3">
    <name type="scientific">Mariniblastus fucicola</name>
    <dbReference type="NCBI Taxonomy" id="980251"/>
    <lineage>
        <taxon>Bacteria</taxon>
        <taxon>Pseudomonadati</taxon>
        <taxon>Planctomycetota</taxon>
        <taxon>Planctomycetia</taxon>
        <taxon>Pirellulales</taxon>
        <taxon>Pirellulaceae</taxon>
        <taxon>Mariniblastus</taxon>
    </lineage>
</organism>
<dbReference type="SUPFAM" id="SSF69318">
    <property type="entry name" value="Integrin alpha N-terminal domain"/>
    <property type="match status" value="1"/>
</dbReference>
<dbReference type="Pfam" id="PF13517">
    <property type="entry name" value="FG-GAP_3"/>
    <property type="match status" value="1"/>
</dbReference>
<proteinExistence type="predicted"/>
<protein>
    <submittedName>
        <fullName evidence="2">FG-GAP repeat protein</fullName>
    </submittedName>
</protein>
<dbReference type="Proteomes" id="UP000322214">
    <property type="component" value="Chromosome"/>
</dbReference>
<sequence>MLIKQPCGNFPKGVAILDLDGDSKNEVVVIPKKGDLWQASFDGDASKSENWSATPIKVPGAMTRMKMDNVYLVDIDGDGDQDIATTEENGGWGVIWFENPSK</sequence>
<evidence type="ECO:0000256" key="1">
    <source>
        <dbReference type="ARBA" id="ARBA00022729"/>
    </source>
</evidence>
<keyword evidence="1" id="KW-0732">Signal</keyword>
<keyword evidence="3" id="KW-1185">Reference proteome</keyword>
<name>A0A5B9PDA2_9BACT</name>
<dbReference type="STRING" id="980251.GCA_001642875_05130"/>
<evidence type="ECO:0000313" key="3">
    <source>
        <dbReference type="Proteomes" id="UP000322214"/>
    </source>
</evidence>